<keyword evidence="2" id="KW-0963">Cytoplasm</keyword>
<proteinExistence type="inferred from homology"/>
<dbReference type="InterPro" id="IPR044670">
    <property type="entry name" value="SOFL"/>
</dbReference>
<evidence type="ECO:0000256" key="3">
    <source>
        <dbReference type="ARBA" id="ARBA00022712"/>
    </source>
</evidence>
<comment type="subcellular location">
    <subcellularLocation>
        <location evidence="1">Cytoplasm</location>
    </subcellularLocation>
</comment>
<dbReference type="PANTHER" id="PTHR33347:SF1">
    <property type="entry name" value="PROTEIN SOB FIVE-LIKE 5"/>
    <property type="match status" value="1"/>
</dbReference>
<dbReference type="OrthoDB" id="759087at2759"/>
<dbReference type="Proteomes" id="UP000236161">
    <property type="component" value="Unassembled WGS sequence"/>
</dbReference>
<keyword evidence="9" id="KW-1185">Reference proteome</keyword>
<dbReference type="AlphaFoldDB" id="A0A2I0ARK9"/>
<keyword evidence="3" id="KW-0203">Cytokinin biosynthesis</keyword>
<evidence type="ECO:0000256" key="5">
    <source>
        <dbReference type="ARBA" id="ARBA00023242"/>
    </source>
</evidence>
<evidence type="ECO:0000256" key="1">
    <source>
        <dbReference type="ARBA" id="ARBA00004496"/>
    </source>
</evidence>
<dbReference type="GO" id="GO:0009691">
    <property type="term" value="P:cytokinin biosynthetic process"/>
    <property type="evidence" value="ECO:0007669"/>
    <property type="project" value="UniProtKB-KW"/>
</dbReference>
<dbReference type="PANTHER" id="PTHR33347">
    <property type="entry name" value="OSJNBA0091C07.3 PROTEIN"/>
    <property type="match status" value="1"/>
</dbReference>
<protein>
    <submittedName>
        <fullName evidence="8">Uncharacterized protein</fullName>
    </submittedName>
</protein>
<evidence type="ECO:0000256" key="4">
    <source>
        <dbReference type="ARBA" id="ARBA00022864"/>
    </source>
</evidence>
<name>A0A2I0ARK9_9ASPA</name>
<dbReference type="GO" id="GO:0009736">
    <property type="term" value="P:cytokinin-activated signaling pathway"/>
    <property type="evidence" value="ECO:0007669"/>
    <property type="project" value="UniProtKB-KW"/>
</dbReference>
<comment type="similarity">
    <text evidence="6">Belongs to the SOFL plant protein family.</text>
</comment>
<dbReference type="EMBL" id="KZ451955">
    <property type="protein sequence ID" value="PKA58184.1"/>
    <property type="molecule type" value="Genomic_DNA"/>
</dbReference>
<dbReference type="GO" id="GO:0005737">
    <property type="term" value="C:cytoplasm"/>
    <property type="evidence" value="ECO:0007669"/>
    <property type="project" value="UniProtKB-SubCell"/>
</dbReference>
<reference evidence="8 9" key="1">
    <citation type="journal article" date="2017" name="Nature">
        <title>The Apostasia genome and the evolution of orchids.</title>
        <authorList>
            <person name="Zhang G.Q."/>
            <person name="Liu K.W."/>
            <person name="Li Z."/>
            <person name="Lohaus R."/>
            <person name="Hsiao Y.Y."/>
            <person name="Niu S.C."/>
            <person name="Wang J.Y."/>
            <person name="Lin Y.C."/>
            <person name="Xu Q."/>
            <person name="Chen L.J."/>
            <person name="Yoshida K."/>
            <person name="Fujiwara S."/>
            <person name="Wang Z.W."/>
            <person name="Zhang Y.Q."/>
            <person name="Mitsuda N."/>
            <person name="Wang M."/>
            <person name="Liu G.H."/>
            <person name="Pecoraro L."/>
            <person name="Huang H.X."/>
            <person name="Xiao X.J."/>
            <person name="Lin M."/>
            <person name="Wu X.Y."/>
            <person name="Wu W.L."/>
            <person name="Chen Y.Y."/>
            <person name="Chang S.B."/>
            <person name="Sakamoto S."/>
            <person name="Ohme-Takagi M."/>
            <person name="Yagi M."/>
            <person name="Zeng S.J."/>
            <person name="Shen C.Y."/>
            <person name="Yeh C.M."/>
            <person name="Luo Y.B."/>
            <person name="Tsai W.C."/>
            <person name="Van de Peer Y."/>
            <person name="Liu Z.J."/>
        </authorList>
    </citation>
    <scope>NUCLEOTIDE SEQUENCE [LARGE SCALE GENOMIC DNA]</scope>
    <source>
        <strain evidence="9">cv. Shenzhen</strain>
        <tissue evidence="8">Stem</tissue>
    </source>
</reference>
<sequence>MNPNPFSQAILRTMEKDGSLEQLMAASECSSGCHSGWTFYLDSLQRRTGVSVSEDEGEDESDDSSMLSDASSGPPHVNEDEQLSLNAVPVTRRAEEKQQKHASAMDDTASSPVFPFSEARTFTTYSN</sequence>
<evidence type="ECO:0000256" key="7">
    <source>
        <dbReference type="SAM" id="MobiDB-lite"/>
    </source>
</evidence>
<keyword evidence="5" id="KW-0539">Nucleus</keyword>
<feature type="region of interest" description="Disordered" evidence="7">
    <location>
        <begin position="48"/>
        <end position="115"/>
    </location>
</feature>
<gene>
    <name evidence="8" type="ORF">AXF42_Ash012907</name>
</gene>
<evidence type="ECO:0000256" key="6">
    <source>
        <dbReference type="ARBA" id="ARBA00024199"/>
    </source>
</evidence>
<feature type="compositionally biased region" description="Acidic residues" evidence="7">
    <location>
        <begin position="53"/>
        <end position="63"/>
    </location>
</feature>
<keyword evidence="4" id="KW-0932">Cytokinin signaling pathway</keyword>
<evidence type="ECO:0000313" key="8">
    <source>
        <dbReference type="EMBL" id="PKA58184.1"/>
    </source>
</evidence>
<evidence type="ECO:0000313" key="9">
    <source>
        <dbReference type="Proteomes" id="UP000236161"/>
    </source>
</evidence>
<evidence type="ECO:0000256" key="2">
    <source>
        <dbReference type="ARBA" id="ARBA00022490"/>
    </source>
</evidence>
<dbReference type="STRING" id="1088818.A0A2I0ARK9"/>
<organism evidence="8 9">
    <name type="scientific">Apostasia shenzhenica</name>
    <dbReference type="NCBI Taxonomy" id="1088818"/>
    <lineage>
        <taxon>Eukaryota</taxon>
        <taxon>Viridiplantae</taxon>
        <taxon>Streptophyta</taxon>
        <taxon>Embryophyta</taxon>
        <taxon>Tracheophyta</taxon>
        <taxon>Spermatophyta</taxon>
        <taxon>Magnoliopsida</taxon>
        <taxon>Liliopsida</taxon>
        <taxon>Asparagales</taxon>
        <taxon>Orchidaceae</taxon>
        <taxon>Apostasioideae</taxon>
        <taxon>Apostasia</taxon>
    </lineage>
</organism>
<accession>A0A2I0ARK9</accession>